<accession>A0A2V2MT90</accession>
<organism evidence="9 10">
    <name type="scientific">Methanospirillum lacunae</name>
    <dbReference type="NCBI Taxonomy" id="668570"/>
    <lineage>
        <taxon>Archaea</taxon>
        <taxon>Methanobacteriati</taxon>
        <taxon>Methanobacteriota</taxon>
        <taxon>Stenosarchaea group</taxon>
        <taxon>Methanomicrobia</taxon>
        <taxon>Methanomicrobiales</taxon>
        <taxon>Methanospirillaceae</taxon>
        <taxon>Methanospirillum</taxon>
    </lineage>
</organism>
<comment type="catalytic activity">
    <reaction evidence="6">
        <text>(sulfur carrier)-H + L-cysteine = (sulfur carrier)-SH + L-alanine</text>
        <dbReference type="Rhea" id="RHEA:43892"/>
        <dbReference type="Rhea" id="RHEA-COMP:14737"/>
        <dbReference type="Rhea" id="RHEA-COMP:14739"/>
        <dbReference type="ChEBI" id="CHEBI:29917"/>
        <dbReference type="ChEBI" id="CHEBI:35235"/>
        <dbReference type="ChEBI" id="CHEBI:57972"/>
        <dbReference type="ChEBI" id="CHEBI:64428"/>
        <dbReference type="EC" id="2.8.1.7"/>
    </reaction>
</comment>
<dbReference type="PANTHER" id="PTHR43586:SF8">
    <property type="entry name" value="CYSTEINE DESULFURASE 1, CHLOROPLASTIC"/>
    <property type="match status" value="1"/>
</dbReference>
<dbReference type="GO" id="GO:0006534">
    <property type="term" value="P:cysteine metabolic process"/>
    <property type="evidence" value="ECO:0007669"/>
    <property type="project" value="InterPro"/>
</dbReference>
<evidence type="ECO:0000256" key="1">
    <source>
        <dbReference type="ARBA" id="ARBA00001933"/>
    </source>
</evidence>
<dbReference type="EMBL" id="QGMY01000011">
    <property type="protein sequence ID" value="PWR70629.1"/>
    <property type="molecule type" value="Genomic_DNA"/>
</dbReference>
<dbReference type="InterPro" id="IPR016454">
    <property type="entry name" value="Cysteine_dSase"/>
</dbReference>
<dbReference type="GO" id="GO:0030170">
    <property type="term" value="F:pyridoxal phosphate binding"/>
    <property type="evidence" value="ECO:0007669"/>
    <property type="project" value="InterPro"/>
</dbReference>
<dbReference type="Gene3D" id="3.90.1150.10">
    <property type="entry name" value="Aspartate Aminotransferase, domain 1"/>
    <property type="match status" value="1"/>
</dbReference>
<keyword evidence="10" id="KW-1185">Reference proteome</keyword>
<dbReference type="RefSeq" id="WP_109969742.1">
    <property type="nucleotide sequence ID" value="NZ_CP176093.1"/>
</dbReference>
<protein>
    <recommendedName>
        <fullName evidence="3">cysteine desulfurase</fullName>
        <ecNumber evidence="3">2.8.1.7</ecNumber>
    </recommendedName>
</protein>
<evidence type="ECO:0000313" key="9">
    <source>
        <dbReference type="EMBL" id="PWR70629.1"/>
    </source>
</evidence>
<dbReference type="GeneID" id="97547643"/>
<reference evidence="9 10" key="1">
    <citation type="submission" date="2018-05" db="EMBL/GenBank/DDBJ databases">
        <title>Draft genome of Methanospirillum lacunae Ki8-1.</title>
        <authorList>
            <person name="Dueholm M.S."/>
            <person name="Nielsen P.H."/>
            <person name="Bakmann L.F."/>
            <person name="Otzen D.E."/>
        </authorList>
    </citation>
    <scope>NUCLEOTIDE SEQUENCE [LARGE SCALE GENOMIC DNA]</scope>
    <source>
        <strain evidence="9 10">Ki8-1</strain>
    </source>
</reference>
<sequence>MYDLTALREEFPVLEEVIYLDNAATTQTPVRSVEAICDFFYEYAGNYGRGTHRLARETTIRCEESREELATFLGAYPEQIIWTGNTTGAINLVSQGLAWKKGDEVLCTALEHHSNLLPWMALKKRGVKIGIIPHEGGYVDPDSVSDMITGKTRVVAVTQMSNVTGTIQPVDEIADIVHDAGAVIVVDGAQSVGHIPVDITKMDYLAIAGHKGLLGPQGVGALYAEDPATLSESQYGGGTVTSVSFEEVTLRPVPARLEPGTPNIPGIIGMGPAIRLVDELGAEAIADHEEALGTALFDALEEIGLVDIFSPRGTPVLSFGVQGLHPDLVATRLDDMAAICVRSGMHCAEPYARSFCDQGTVRASVACYNTEEEVMILADTLREMLDEWDPDSEPDYVPEPDPWEKSKCP</sequence>
<dbReference type="InterPro" id="IPR015421">
    <property type="entry name" value="PyrdxlP-dep_Trfase_major"/>
</dbReference>
<dbReference type="InterPro" id="IPR015424">
    <property type="entry name" value="PyrdxlP-dep_Trfase"/>
</dbReference>
<comment type="caution">
    <text evidence="9">The sequence shown here is derived from an EMBL/GenBank/DDBJ whole genome shotgun (WGS) entry which is preliminary data.</text>
</comment>
<evidence type="ECO:0000256" key="7">
    <source>
        <dbReference type="SAM" id="MobiDB-lite"/>
    </source>
</evidence>
<keyword evidence="4" id="KW-0808">Transferase</keyword>
<dbReference type="OrthoDB" id="5817at2157"/>
<dbReference type="InterPro" id="IPR015422">
    <property type="entry name" value="PyrdxlP-dep_Trfase_small"/>
</dbReference>
<dbReference type="SUPFAM" id="SSF53383">
    <property type="entry name" value="PLP-dependent transferases"/>
    <property type="match status" value="1"/>
</dbReference>
<dbReference type="InterPro" id="IPR010970">
    <property type="entry name" value="Cys_dSase_SufS"/>
</dbReference>
<evidence type="ECO:0000256" key="4">
    <source>
        <dbReference type="ARBA" id="ARBA00022679"/>
    </source>
</evidence>
<evidence type="ECO:0000313" key="10">
    <source>
        <dbReference type="Proteomes" id="UP000245657"/>
    </source>
</evidence>
<dbReference type="Proteomes" id="UP000245657">
    <property type="component" value="Unassembled WGS sequence"/>
</dbReference>
<comment type="cofactor">
    <cofactor evidence="1">
        <name>pyridoxal 5'-phosphate</name>
        <dbReference type="ChEBI" id="CHEBI:597326"/>
    </cofactor>
</comment>
<proteinExistence type="inferred from homology"/>
<feature type="region of interest" description="Disordered" evidence="7">
    <location>
        <begin position="387"/>
        <end position="409"/>
    </location>
</feature>
<dbReference type="Gene3D" id="3.40.640.10">
    <property type="entry name" value="Type I PLP-dependent aspartate aminotransferase-like (Major domain)"/>
    <property type="match status" value="1"/>
</dbReference>
<evidence type="ECO:0000256" key="2">
    <source>
        <dbReference type="ARBA" id="ARBA00010447"/>
    </source>
</evidence>
<dbReference type="EC" id="2.8.1.7" evidence="3"/>
<dbReference type="AlphaFoldDB" id="A0A2V2MT90"/>
<gene>
    <name evidence="9" type="ORF">DK846_14660</name>
</gene>
<dbReference type="CDD" id="cd06453">
    <property type="entry name" value="SufS_like"/>
    <property type="match status" value="1"/>
</dbReference>
<feature type="domain" description="Aminotransferase class V" evidence="8">
    <location>
        <begin position="18"/>
        <end position="376"/>
    </location>
</feature>
<name>A0A2V2MT90_9EURY</name>
<evidence type="ECO:0000259" key="8">
    <source>
        <dbReference type="Pfam" id="PF00266"/>
    </source>
</evidence>
<keyword evidence="5" id="KW-0663">Pyridoxal phosphate</keyword>
<evidence type="ECO:0000256" key="3">
    <source>
        <dbReference type="ARBA" id="ARBA00012239"/>
    </source>
</evidence>
<evidence type="ECO:0000256" key="5">
    <source>
        <dbReference type="ARBA" id="ARBA00022898"/>
    </source>
</evidence>
<dbReference type="PIRSF" id="PIRSF005572">
    <property type="entry name" value="NifS"/>
    <property type="match status" value="1"/>
</dbReference>
<dbReference type="GO" id="GO:0031071">
    <property type="term" value="F:cysteine desulfurase activity"/>
    <property type="evidence" value="ECO:0007669"/>
    <property type="project" value="UniProtKB-EC"/>
</dbReference>
<dbReference type="InterPro" id="IPR000192">
    <property type="entry name" value="Aminotrans_V_dom"/>
</dbReference>
<dbReference type="Pfam" id="PF00266">
    <property type="entry name" value="Aminotran_5"/>
    <property type="match status" value="1"/>
</dbReference>
<comment type="similarity">
    <text evidence="2">Belongs to the class-V pyridoxal-phosphate-dependent aminotransferase family. Csd subfamily.</text>
</comment>
<dbReference type="PANTHER" id="PTHR43586">
    <property type="entry name" value="CYSTEINE DESULFURASE"/>
    <property type="match status" value="1"/>
</dbReference>
<evidence type="ECO:0000256" key="6">
    <source>
        <dbReference type="ARBA" id="ARBA00050776"/>
    </source>
</evidence>
<feature type="compositionally biased region" description="Acidic residues" evidence="7">
    <location>
        <begin position="387"/>
        <end position="398"/>
    </location>
</feature>